<reference evidence="1" key="1">
    <citation type="submission" date="2021-12" db="EMBL/GenBank/DDBJ databases">
        <title>Prjna785345.</title>
        <authorList>
            <person name="Rujirawat T."/>
            <person name="Krajaejun T."/>
        </authorList>
    </citation>
    <scope>NUCLEOTIDE SEQUENCE</scope>
    <source>
        <strain evidence="1">Pi057C3</strain>
    </source>
</reference>
<keyword evidence="2" id="KW-1185">Reference proteome</keyword>
<dbReference type="AlphaFoldDB" id="A0AAD5Q2X4"/>
<evidence type="ECO:0000313" key="1">
    <source>
        <dbReference type="EMBL" id="KAJ0393884.1"/>
    </source>
</evidence>
<dbReference type="EMBL" id="JAKCXM010000453">
    <property type="protein sequence ID" value="KAJ0393884.1"/>
    <property type="molecule type" value="Genomic_DNA"/>
</dbReference>
<sequence length="85" mass="9167">MPTNRRWEVRTLSTDFRAAAQLVRDKFTPLPGPGHVVVRNEFVGINANDINVTNGSYLGVVEDIGSGVSGVNIGDAVAYRESNAH</sequence>
<dbReference type="Gene3D" id="3.90.180.10">
    <property type="entry name" value="Medium-chain alcohol dehydrogenases, catalytic domain"/>
    <property type="match status" value="1"/>
</dbReference>
<dbReference type="Proteomes" id="UP001209570">
    <property type="component" value="Unassembled WGS sequence"/>
</dbReference>
<name>A0AAD5Q2X4_PYTIN</name>
<evidence type="ECO:0000313" key="2">
    <source>
        <dbReference type="Proteomes" id="UP001209570"/>
    </source>
</evidence>
<evidence type="ECO:0008006" key="3">
    <source>
        <dbReference type="Google" id="ProtNLM"/>
    </source>
</evidence>
<dbReference type="SUPFAM" id="SSF50129">
    <property type="entry name" value="GroES-like"/>
    <property type="match status" value="1"/>
</dbReference>
<comment type="caution">
    <text evidence="1">The sequence shown here is derived from an EMBL/GenBank/DDBJ whole genome shotgun (WGS) entry which is preliminary data.</text>
</comment>
<organism evidence="1 2">
    <name type="scientific">Pythium insidiosum</name>
    <name type="common">Pythiosis disease agent</name>
    <dbReference type="NCBI Taxonomy" id="114742"/>
    <lineage>
        <taxon>Eukaryota</taxon>
        <taxon>Sar</taxon>
        <taxon>Stramenopiles</taxon>
        <taxon>Oomycota</taxon>
        <taxon>Peronosporomycetes</taxon>
        <taxon>Pythiales</taxon>
        <taxon>Pythiaceae</taxon>
        <taxon>Pythium</taxon>
    </lineage>
</organism>
<dbReference type="InterPro" id="IPR011032">
    <property type="entry name" value="GroES-like_sf"/>
</dbReference>
<proteinExistence type="predicted"/>
<gene>
    <name evidence="1" type="ORF">P43SY_007252</name>
</gene>
<protein>
    <recommendedName>
        <fullName evidence="3">Alcohol dehydrogenase</fullName>
    </recommendedName>
</protein>
<accession>A0AAD5Q2X4</accession>